<dbReference type="EMBL" id="CAJOBB010000960">
    <property type="protein sequence ID" value="CAF3784564.1"/>
    <property type="molecule type" value="Genomic_DNA"/>
</dbReference>
<dbReference type="InterPro" id="IPR052394">
    <property type="entry name" value="LRR-containing"/>
</dbReference>
<feature type="compositionally biased region" description="Polar residues" evidence="1">
    <location>
        <begin position="54"/>
        <end position="65"/>
    </location>
</feature>
<dbReference type="InterPro" id="IPR032675">
    <property type="entry name" value="LRR_dom_sf"/>
</dbReference>
<dbReference type="SMART" id="SM00368">
    <property type="entry name" value="LRR_RI"/>
    <property type="match status" value="7"/>
</dbReference>
<evidence type="ECO:0000313" key="3">
    <source>
        <dbReference type="EMBL" id="CAF3784564.1"/>
    </source>
</evidence>
<protein>
    <submittedName>
        <fullName evidence="2">Uncharacterized protein</fullName>
    </submittedName>
</protein>
<feature type="region of interest" description="Disordered" evidence="1">
    <location>
        <begin position="44"/>
        <end position="85"/>
    </location>
</feature>
<dbReference type="SUPFAM" id="SSF52047">
    <property type="entry name" value="RNI-like"/>
    <property type="match status" value="1"/>
</dbReference>
<comment type="caution">
    <text evidence="2">The sequence shown here is derived from an EMBL/GenBank/DDBJ whole genome shotgun (WGS) entry which is preliminary data.</text>
</comment>
<accession>A0A814KK64</accession>
<dbReference type="Gene3D" id="3.80.10.10">
    <property type="entry name" value="Ribonuclease Inhibitor"/>
    <property type="match status" value="2"/>
</dbReference>
<dbReference type="AlphaFoldDB" id="A0A814KK64"/>
<evidence type="ECO:0000313" key="2">
    <source>
        <dbReference type="EMBL" id="CAF1053537.1"/>
    </source>
</evidence>
<evidence type="ECO:0000313" key="4">
    <source>
        <dbReference type="Proteomes" id="UP000663860"/>
    </source>
</evidence>
<feature type="compositionally biased region" description="Acidic residues" evidence="1">
    <location>
        <begin position="66"/>
        <end position="80"/>
    </location>
</feature>
<dbReference type="Pfam" id="PF13516">
    <property type="entry name" value="LRR_6"/>
    <property type="match status" value="4"/>
</dbReference>
<dbReference type="EMBL" id="CAJNOE010000212">
    <property type="protein sequence ID" value="CAF1053537.1"/>
    <property type="molecule type" value="Genomic_DNA"/>
</dbReference>
<gene>
    <name evidence="2" type="ORF">IZO911_LOCUS20469</name>
    <name evidence="3" type="ORF">KXQ929_LOCUS16101</name>
</gene>
<dbReference type="InterPro" id="IPR001611">
    <property type="entry name" value="Leu-rich_rpt"/>
</dbReference>
<name>A0A814KK64_9BILA</name>
<sequence>MEPLSPPPTITPSLFHRPELLDNQTRLILSAHVKPRRLIRSTTRSAGISKARTDSSSILTTSFTQESDEDDDDDDDEDLSPENMINYDTDIEEDEEPIKDYTCKGLYLDQCRRHSVIPSSFFLRSTDKKTLTIRYCGLKPINIKVMIPSLKINTNITKLDFRDNGLGSHGTIYIAELIRDNEYITELNLADNDIGLQGCKALCEVLRSNRTIRILNLDGNRFNDNCAQFFADVFSENDTIKYINLNKNLFENDKTGRLFGQSLGENQTIEEFYIAWNHLRSKTCALLLKPLMLNARLTILDLSWNGAGLHTAKVISELLKKNSTLEKLRLDNNQFNTECAVYIGQGLAKNETLKILTLNGNPLESSGCYAILRPLMRNPTSQLQIVDLRGIIVHRDFIDLIQELASLLPNLTVKIGRERENENERFQ</sequence>
<reference evidence="2" key="1">
    <citation type="submission" date="2021-02" db="EMBL/GenBank/DDBJ databases">
        <authorList>
            <person name="Nowell W R."/>
        </authorList>
    </citation>
    <scope>NUCLEOTIDE SEQUENCE</scope>
</reference>
<dbReference type="Proteomes" id="UP000663868">
    <property type="component" value="Unassembled WGS sequence"/>
</dbReference>
<dbReference type="PANTHER" id="PTHR24114:SF2">
    <property type="entry name" value="F-BOX DOMAIN-CONTAINING PROTEIN-RELATED"/>
    <property type="match status" value="1"/>
</dbReference>
<organism evidence="2 4">
    <name type="scientific">Adineta steineri</name>
    <dbReference type="NCBI Taxonomy" id="433720"/>
    <lineage>
        <taxon>Eukaryota</taxon>
        <taxon>Metazoa</taxon>
        <taxon>Spiralia</taxon>
        <taxon>Gnathifera</taxon>
        <taxon>Rotifera</taxon>
        <taxon>Eurotatoria</taxon>
        <taxon>Bdelloidea</taxon>
        <taxon>Adinetida</taxon>
        <taxon>Adinetidae</taxon>
        <taxon>Adineta</taxon>
    </lineage>
</organism>
<dbReference type="PANTHER" id="PTHR24114">
    <property type="entry name" value="LEUCINE RICH REPEAT FAMILY PROTEIN"/>
    <property type="match status" value="1"/>
</dbReference>
<proteinExistence type="predicted"/>
<evidence type="ECO:0000256" key="1">
    <source>
        <dbReference type="SAM" id="MobiDB-lite"/>
    </source>
</evidence>
<dbReference type="Proteomes" id="UP000663860">
    <property type="component" value="Unassembled WGS sequence"/>
</dbReference>